<dbReference type="Gene3D" id="2.60.40.1630">
    <property type="entry name" value="bacillus anthracis domain"/>
    <property type="match status" value="1"/>
</dbReference>
<keyword evidence="1" id="KW-1133">Transmembrane helix</keyword>
<evidence type="ECO:0000259" key="2">
    <source>
        <dbReference type="Pfam" id="PF13786"/>
    </source>
</evidence>
<keyword evidence="1" id="KW-0812">Transmembrane</keyword>
<dbReference type="EMBL" id="JASTZU010000018">
    <property type="protein sequence ID" value="MDL4839737.1"/>
    <property type="molecule type" value="Genomic_DNA"/>
</dbReference>
<dbReference type="Pfam" id="PF13786">
    <property type="entry name" value="DUF4179"/>
    <property type="match status" value="1"/>
</dbReference>
<accession>A0ABT7L3F6</accession>
<gene>
    <name evidence="3" type="ORF">QQS35_04600</name>
</gene>
<reference evidence="3 4" key="1">
    <citation type="submission" date="2023-06" db="EMBL/GenBank/DDBJ databases">
        <title>Aquibacillus rhizosphaerae LR5S19.</title>
        <authorList>
            <person name="Sun J.-Q."/>
        </authorList>
    </citation>
    <scope>NUCLEOTIDE SEQUENCE [LARGE SCALE GENOMIC DNA]</scope>
    <source>
        <strain evidence="3 4">LR5S19</strain>
    </source>
</reference>
<proteinExistence type="predicted"/>
<dbReference type="RefSeq" id="WP_285930689.1">
    <property type="nucleotide sequence ID" value="NZ_JASTZU010000018.1"/>
</dbReference>
<protein>
    <submittedName>
        <fullName evidence="3">DUF4179 domain-containing protein</fullName>
    </submittedName>
</protein>
<dbReference type="Proteomes" id="UP001235343">
    <property type="component" value="Unassembled WGS sequence"/>
</dbReference>
<feature type="domain" description="DUF4179" evidence="2">
    <location>
        <begin position="8"/>
        <end position="92"/>
    </location>
</feature>
<evidence type="ECO:0000313" key="3">
    <source>
        <dbReference type="EMBL" id="MDL4839737.1"/>
    </source>
</evidence>
<name>A0ABT7L3F6_9BACI</name>
<dbReference type="InterPro" id="IPR025436">
    <property type="entry name" value="DUF4179"/>
</dbReference>
<sequence length="446" mass="51684">MSSLKRLSLKTWTIIICLFLLLIVVAFISGGVNKLVSEWNNLSEDQEGIEELQRFGLNNKVSLIAEDNGVRVTITHVVADDIQTFVYYEVEDLEEDRLLKVADYWAVKVSSDQGVLDYGQGFREPVHSIVDRTDEMGNENKYKGRIGILPIANNQDEIELEISGLYEVEAANVQGFMIPKEHNPPVNGEWLFTIPIEKEEIFEKQVDVNTEIDGYNLNINKVTIAPTVTFVHFQYKLKYTEGWTYFYFDQLKSEESILKRQDMSLFPVENVQLSEQGITEYAPFESIYYNVPEGLDLHLALIQETIEADQSFPIDWEQDGPQLFEFMDTELSIEYDESQSTNKLVINQEYSEKREYERANFHIVTEPESYPVNYSSNGIYIDEEGKQHEGSESDYYHAEMEKLRYFSTQDEVIFEPYNGELVKPVELKIDSYIKTTVPSKNIHLEF</sequence>
<keyword evidence="4" id="KW-1185">Reference proteome</keyword>
<evidence type="ECO:0000313" key="4">
    <source>
        <dbReference type="Proteomes" id="UP001235343"/>
    </source>
</evidence>
<evidence type="ECO:0000256" key="1">
    <source>
        <dbReference type="SAM" id="Phobius"/>
    </source>
</evidence>
<comment type="caution">
    <text evidence="3">The sequence shown here is derived from an EMBL/GenBank/DDBJ whole genome shotgun (WGS) entry which is preliminary data.</text>
</comment>
<organism evidence="3 4">
    <name type="scientific">Aquibacillus rhizosphaerae</name>
    <dbReference type="NCBI Taxonomy" id="3051431"/>
    <lineage>
        <taxon>Bacteria</taxon>
        <taxon>Bacillati</taxon>
        <taxon>Bacillota</taxon>
        <taxon>Bacilli</taxon>
        <taxon>Bacillales</taxon>
        <taxon>Bacillaceae</taxon>
        <taxon>Aquibacillus</taxon>
    </lineage>
</organism>
<keyword evidence="1" id="KW-0472">Membrane</keyword>
<feature type="transmembrane region" description="Helical" evidence="1">
    <location>
        <begin position="12"/>
        <end position="32"/>
    </location>
</feature>